<feature type="domain" description="Glycosyltransferase 2-like" evidence="2">
    <location>
        <begin position="6"/>
        <end position="122"/>
    </location>
</feature>
<evidence type="ECO:0000313" key="4">
    <source>
        <dbReference type="Proteomes" id="UP001245285"/>
    </source>
</evidence>
<dbReference type="PANTHER" id="PTHR43630:SF2">
    <property type="entry name" value="GLYCOSYLTRANSFERASE"/>
    <property type="match status" value="1"/>
</dbReference>
<evidence type="ECO:0000313" key="3">
    <source>
        <dbReference type="EMBL" id="MDT0647849.1"/>
    </source>
</evidence>
<sequence>MRAPITVLIPTYNEEELIEQAISCSGFADEVLIMDSYSTDATVKISEKHNCTILQRKFDNFSNQKNYGIARAKNDWILVLDADEYITYELRNEILSAIKNPKHKAYKMLFKNYFINRFIHHGTNGNKIKLRLFNRKFCRYEGLVHEQLICEGSVGVLKGRILHYTYRNLWHFFQKKNQYSELQSTQLFQRKKEVGAAPLLLKPLYRFLSEYILRLGFMDGVAGLTSTSMNGYGVLSRYVKLQILNGKIKDPELKNYNQYTQELMREAKRTGSSKNPKEKIYKFHFLWNPVKAFLKQYFIKRNFLAGKEGYILSYLEGFKAYNIVLYHWLMKRNMD</sequence>
<proteinExistence type="inferred from homology"/>
<gene>
    <name evidence="3" type="ORF">RM545_14205</name>
</gene>
<keyword evidence="3" id="KW-0328">Glycosyltransferase</keyword>
<dbReference type="CDD" id="cd02511">
    <property type="entry name" value="Beta4Glucosyltransferase"/>
    <property type="match status" value="1"/>
</dbReference>
<evidence type="ECO:0000256" key="1">
    <source>
        <dbReference type="ARBA" id="ARBA00038494"/>
    </source>
</evidence>
<dbReference type="GO" id="GO:0016757">
    <property type="term" value="F:glycosyltransferase activity"/>
    <property type="evidence" value="ECO:0007669"/>
    <property type="project" value="UniProtKB-KW"/>
</dbReference>
<dbReference type="Pfam" id="PF00535">
    <property type="entry name" value="Glycos_transf_2"/>
    <property type="match status" value="1"/>
</dbReference>
<organism evidence="3 4">
    <name type="scientific">Autumnicola lenta</name>
    <dbReference type="NCBI Taxonomy" id="3075593"/>
    <lineage>
        <taxon>Bacteria</taxon>
        <taxon>Pseudomonadati</taxon>
        <taxon>Bacteroidota</taxon>
        <taxon>Flavobacteriia</taxon>
        <taxon>Flavobacteriales</taxon>
        <taxon>Flavobacteriaceae</taxon>
        <taxon>Autumnicola</taxon>
    </lineage>
</organism>
<keyword evidence="3" id="KW-0808">Transferase</keyword>
<accession>A0ABU3CNB4</accession>
<dbReference type="EC" id="2.4.-.-" evidence="3"/>
<dbReference type="RefSeq" id="WP_311495951.1">
    <property type="nucleotide sequence ID" value="NZ_JAVRHO010000022.1"/>
</dbReference>
<evidence type="ECO:0000259" key="2">
    <source>
        <dbReference type="Pfam" id="PF00535"/>
    </source>
</evidence>
<dbReference type="PANTHER" id="PTHR43630">
    <property type="entry name" value="POLY-BETA-1,6-N-ACETYL-D-GLUCOSAMINE SYNTHASE"/>
    <property type="match status" value="1"/>
</dbReference>
<protein>
    <submittedName>
        <fullName evidence="3">Glycosyltransferase family 2 protein</fullName>
        <ecNumber evidence="3">2.4.-.-</ecNumber>
    </submittedName>
</protein>
<dbReference type="Gene3D" id="3.90.550.10">
    <property type="entry name" value="Spore Coat Polysaccharide Biosynthesis Protein SpsA, Chain A"/>
    <property type="match status" value="1"/>
</dbReference>
<name>A0ABU3CNB4_9FLAO</name>
<keyword evidence="4" id="KW-1185">Reference proteome</keyword>
<dbReference type="Proteomes" id="UP001245285">
    <property type="component" value="Unassembled WGS sequence"/>
</dbReference>
<comment type="similarity">
    <text evidence="1">Belongs to the glycosyltransferase 2 family. WaaE/KdtX subfamily.</text>
</comment>
<reference evidence="3 4" key="1">
    <citation type="submission" date="2023-09" db="EMBL/GenBank/DDBJ databases">
        <authorList>
            <person name="Rey-Velasco X."/>
        </authorList>
    </citation>
    <scope>NUCLEOTIDE SEQUENCE [LARGE SCALE GENOMIC DNA]</scope>
    <source>
        <strain evidence="3 4">F260</strain>
    </source>
</reference>
<comment type="caution">
    <text evidence="3">The sequence shown here is derived from an EMBL/GenBank/DDBJ whole genome shotgun (WGS) entry which is preliminary data.</text>
</comment>
<dbReference type="EMBL" id="JAVRHO010000022">
    <property type="protein sequence ID" value="MDT0647849.1"/>
    <property type="molecule type" value="Genomic_DNA"/>
</dbReference>
<dbReference type="InterPro" id="IPR001173">
    <property type="entry name" value="Glyco_trans_2-like"/>
</dbReference>
<dbReference type="SUPFAM" id="SSF53448">
    <property type="entry name" value="Nucleotide-diphospho-sugar transferases"/>
    <property type="match status" value="1"/>
</dbReference>
<dbReference type="InterPro" id="IPR029044">
    <property type="entry name" value="Nucleotide-diphossugar_trans"/>
</dbReference>